<name>B9SG21_RICCO</name>
<dbReference type="SUPFAM" id="SSF47459">
    <property type="entry name" value="HLH, helix-loop-helix DNA-binding domain"/>
    <property type="match status" value="1"/>
</dbReference>
<comment type="subcellular location">
    <subcellularLocation>
        <location evidence="1">Nucleus</location>
    </subcellularLocation>
</comment>
<dbReference type="Pfam" id="PF00010">
    <property type="entry name" value="HLH"/>
    <property type="match status" value="1"/>
</dbReference>
<dbReference type="GO" id="GO:0000976">
    <property type="term" value="F:transcription cis-regulatory region binding"/>
    <property type="evidence" value="ECO:0000318"/>
    <property type="project" value="GO_Central"/>
</dbReference>
<keyword evidence="2" id="KW-0805">Transcription regulation</keyword>
<evidence type="ECO:0000256" key="3">
    <source>
        <dbReference type="ARBA" id="ARBA00023163"/>
    </source>
</evidence>
<feature type="compositionally biased region" description="Polar residues" evidence="6">
    <location>
        <begin position="32"/>
        <end position="46"/>
    </location>
</feature>
<dbReference type="Proteomes" id="UP000008311">
    <property type="component" value="Unassembled WGS sequence"/>
</dbReference>
<evidence type="ECO:0000256" key="1">
    <source>
        <dbReference type="ARBA" id="ARBA00004123"/>
    </source>
</evidence>
<dbReference type="GO" id="GO:0046983">
    <property type="term" value="F:protein dimerization activity"/>
    <property type="evidence" value="ECO:0007669"/>
    <property type="project" value="InterPro"/>
</dbReference>
<feature type="compositionally biased region" description="Polar residues" evidence="6">
    <location>
        <begin position="1"/>
        <end position="11"/>
    </location>
</feature>
<dbReference type="AlphaFoldDB" id="B9SG21"/>
<dbReference type="PANTHER" id="PTHR46665:SF1">
    <property type="entry name" value="SPERMATOGENESIS- AND OOGENESIS-SPECIFIC BASIC HELIX-LOOP-HELIX-CONTAINING PROTEIN 1"/>
    <property type="match status" value="1"/>
</dbReference>
<evidence type="ECO:0000313" key="9">
    <source>
        <dbReference type="Proteomes" id="UP000008311"/>
    </source>
</evidence>
<dbReference type="PROSITE" id="PS50888">
    <property type="entry name" value="BHLH"/>
    <property type="match status" value="1"/>
</dbReference>
<keyword evidence="3" id="KW-0804">Transcription</keyword>
<evidence type="ECO:0000256" key="2">
    <source>
        <dbReference type="ARBA" id="ARBA00023015"/>
    </source>
</evidence>
<evidence type="ECO:0000313" key="8">
    <source>
        <dbReference type="EMBL" id="EEF37437.1"/>
    </source>
</evidence>
<dbReference type="EMBL" id="EQ973948">
    <property type="protein sequence ID" value="EEF37437.1"/>
    <property type="molecule type" value="Genomic_DNA"/>
</dbReference>
<sequence>MCSSVSTSQLPKVQEGPSLRPVLCTTKPLQPKPSTANSNQQSKLLSSHTENIHFTSQEREVISERQSAFKCFAPSLTPTTSRKNGIQRQNMLNRAIAYYKNFQPRRTDVLAKSATRAQFHHILSERRRREMINERFQELRKLLPSKVNKDKVSILTQTREYLASLQDLVAKLSQKNQQLESQLVPANEAAENVCESSSTKLLPQTKEDSLNLNSNKGVIMRLIGNSNSKKVAVLSHHL</sequence>
<feature type="coiled-coil region" evidence="5">
    <location>
        <begin position="162"/>
        <end position="189"/>
    </location>
</feature>
<dbReference type="PANTHER" id="PTHR46665">
    <property type="entry name" value="TRANSCRIPTION FACTOR BHLH041-RELATED-RELATED"/>
    <property type="match status" value="1"/>
</dbReference>
<dbReference type="GO" id="GO:0005634">
    <property type="term" value="C:nucleus"/>
    <property type="evidence" value="ECO:0000318"/>
    <property type="project" value="GO_Central"/>
</dbReference>
<proteinExistence type="predicted"/>
<protein>
    <recommendedName>
        <fullName evidence="7">BHLH domain-containing protein</fullName>
    </recommendedName>
</protein>
<gene>
    <name evidence="8" type="ORF">RCOM_1154580</name>
</gene>
<dbReference type="InterPro" id="IPR036638">
    <property type="entry name" value="HLH_DNA-bd_sf"/>
</dbReference>
<dbReference type="InParanoid" id="B9SG21"/>
<dbReference type="Gene3D" id="4.10.280.10">
    <property type="entry name" value="Helix-loop-helix DNA-binding domain"/>
    <property type="match status" value="1"/>
</dbReference>
<accession>B9SG21</accession>
<organism evidence="8 9">
    <name type="scientific">Ricinus communis</name>
    <name type="common">Castor bean</name>
    <dbReference type="NCBI Taxonomy" id="3988"/>
    <lineage>
        <taxon>Eukaryota</taxon>
        <taxon>Viridiplantae</taxon>
        <taxon>Streptophyta</taxon>
        <taxon>Embryophyta</taxon>
        <taxon>Tracheophyta</taxon>
        <taxon>Spermatophyta</taxon>
        <taxon>Magnoliopsida</taxon>
        <taxon>eudicotyledons</taxon>
        <taxon>Gunneridae</taxon>
        <taxon>Pentapetalae</taxon>
        <taxon>rosids</taxon>
        <taxon>fabids</taxon>
        <taxon>Malpighiales</taxon>
        <taxon>Euphorbiaceae</taxon>
        <taxon>Acalyphoideae</taxon>
        <taxon>Acalypheae</taxon>
        <taxon>Ricinus</taxon>
    </lineage>
</organism>
<evidence type="ECO:0000259" key="7">
    <source>
        <dbReference type="PROSITE" id="PS50888"/>
    </source>
</evidence>
<dbReference type="InterPro" id="IPR044658">
    <property type="entry name" value="bHLH92/bHLH041-like"/>
</dbReference>
<evidence type="ECO:0000256" key="4">
    <source>
        <dbReference type="ARBA" id="ARBA00023242"/>
    </source>
</evidence>
<dbReference type="InterPro" id="IPR011598">
    <property type="entry name" value="bHLH_dom"/>
</dbReference>
<feature type="domain" description="BHLH" evidence="7">
    <location>
        <begin position="116"/>
        <end position="165"/>
    </location>
</feature>
<keyword evidence="4" id="KW-0539">Nucleus</keyword>
<evidence type="ECO:0000256" key="6">
    <source>
        <dbReference type="SAM" id="MobiDB-lite"/>
    </source>
</evidence>
<evidence type="ECO:0000256" key="5">
    <source>
        <dbReference type="SAM" id="Coils"/>
    </source>
</evidence>
<keyword evidence="5" id="KW-0175">Coiled coil</keyword>
<dbReference type="SMART" id="SM00353">
    <property type="entry name" value="HLH"/>
    <property type="match status" value="1"/>
</dbReference>
<keyword evidence="9" id="KW-1185">Reference proteome</keyword>
<feature type="region of interest" description="Disordered" evidence="6">
    <location>
        <begin position="1"/>
        <end position="46"/>
    </location>
</feature>
<reference evidence="9" key="1">
    <citation type="journal article" date="2010" name="Nat. Biotechnol.">
        <title>Draft genome sequence of the oilseed species Ricinus communis.</title>
        <authorList>
            <person name="Chan A.P."/>
            <person name="Crabtree J."/>
            <person name="Zhao Q."/>
            <person name="Lorenzi H."/>
            <person name="Orvis J."/>
            <person name="Puiu D."/>
            <person name="Melake-Berhan A."/>
            <person name="Jones K.M."/>
            <person name="Redman J."/>
            <person name="Chen G."/>
            <person name="Cahoon E.B."/>
            <person name="Gedil M."/>
            <person name="Stanke M."/>
            <person name="Haas B.J."/>
            <person name="Wortman J.R."/>
            <person name="Fraser-Liggett C.M."/>
            <person name="Ravel J."/>
            <person name="Rabinowicz P.D."/>
        </authorList>
    </citation>
    <scope>NUCLEOTIDE SEQUENCE [LARGE SCALE GENOMIC DNA]</scope>
    <source>
        <strain evidence="9">cv. Hale</strain>
    </source>
</reference>